<protein>
    <submittedName>
        <fullName evidence="3">Arsenate reductase ArsC</fullName>
    </submittedName>
</protein>
<dbReference type="CDD" id="cd16345">
    <property type="entry name" value="LMWP_ArsC"/>
    <property type="match status" value="1"/>
</dbReference>
<dbReference type="EMBL" id="DUAV01000026">
    <property type="protein sequence ID" value="HIG63704.1"/>
    <property type="molecule type" value="Genomic_DNA"/>
</dbReference>
<dbReference type="Proteomes" id="UP000589516">
    <property type="component" value="Unassembled WGS sequence"/>
</dbReference>
<dbReference type="Gene3D" id="3.40.50.2300">
    <property type="match status" value="1"/>
</dbReference>
<evidence type="ECO:0000256" key="1">
    <source>
        <dbReference type="ARBA" id="ARBA00022849"/>
    </source>
</evidence>
<evidence type="ECO:0000259" key="2">
    <source>
        <dbReference type="SMART" id="SM00226"/>
    </source>
</evidence>
<keyword evidence="1" id="KW-0059">Arsenical resistance</keyword>
<evidence type="ECO:0000313" key="3">
    <source>
        <dbReference type="EMBL" id="HIG63704.1"/>
    </source>
</evidence>
<dbReference type="Pfam" id="PF01451">
    <property type="entry name" value="LMWPc"/>
    <property type="match status" value="1"/>
</dbReference>
<organism evidence="3 4">
    <name type="scientific">Marine Group III euryarchaeote</name>
    <dbReference type="NCBI Taxonomy" id="2173149"/>
    <lineage>
        <taxon>Archaea</taxon>
        <taxon>Methanobacteriati</taxon>
        <taxon>Thermoplasmatota</taxon>
        <taxon>Thermoplasmata</taxon>
        <taxon>Candidatus Thermoprofundales</taxon>
    </lineage>
</organism>
<reference evidence="4" key="1">
    <citation type="journal article" date="2019" name="bioRxiv">
        <title>Genome diversification in globally distributed novel marine Proteobacteria is linked to environmental adaptation.</title>
        <authorList>
            <person name="Zhou Z."/>
            <person name="Tran P.Q."/>
            <person name="Kieft K."/>
            <person name="Anantharaman K."/>
        </authorList>
    </citation>
    <scope>NUCLEOTIDE SEQUENCE [LARGE SCALE GENOMIC DNA]</scope>
</reference>
<dbReference type="SUPFAM" id="SSF52788">
    <property type="entry name" value="Phosphotyrosine protein phosphatases I"/>
    <property type="match status" value="1"/>
</dbReference>
<accession>A0A7C8DDC5</accession>
<dbReference type="AlphaFoldDB" id="A0A7C8DDC5"/>
<proteinExistence type="predicted"/>
<name>A0A7C8DDC5_9ARCH</name>
<comment type="caution">
    <text evidence="3">The sequence shown here is derived from an EMBL/GenBank/DDBJ whole genome shotgun (WGS) entry which is preliminary data.</text>
</comment>
<evidence type="ECO:0000313" key="4">
    <source>
        <dbReference type="Proteomes" id="UP000589516"/>
    </source>
</evidence>
<dbReference type="InterPro" id="IPR023485">
    <property type="entry name" value="Ptyr_pPase"/>
</dbReference>
<gene>
    <name evidence="3" type="ORF">EYQ16_04225</name>
</gene>
<feature type="domain" description="Phosphotyrosine protein phosphatase I" evidence="2">
    <location>
        <begin position="2"/>
        <end position="135"/>
    </location>
</feature>
<dbReference type="PANTHER" id="PTHR43428:SF1">
    <property type="entry name" value="ARSENATE REDUCTASE"/>
    <property type="match status" value="1"/>
</dbReference>
<dbReference type="SMART" id="SM00226">
    <property type="entry name" value="LMWPc"/>
    <property type="match status" value="1"/>
</dbReference>
<dbReference type="PANTHER" id="PTHR43428">
    <property type="entry name" value="ARSENATE REDUCTASE"/>
    <property type="match status" value="1"/>
</dbReference>
<dbReference type="GO" id="GO:0046685">
    <property type="term" value="P:response to arsenic-containing substance"/>
    <property type="evidence" value="ECO:0007669"/>
    <property type="project" value="UniProtKB-KW"/>
</dbReference>
<sequence length="139" mass="14938">MMRILFVCTGNAVRSQMAEGWARHLAPAVAVESAGIQPVSLSRRAVAAMAEANVDISVQRSKPLSATAWRDADIAVTLCGSAREECVALPWSPATQREHWPIVDPVAAPAGDDPLAPFRAARDEIRARVEVLLATIENK</sequence>
<dbReference type="InterPro" id="IPR036196">
    <property type="entry name" value="Ptyr_pPase_sf"/>
</dbReference>